<dbReference type="EMBL" id="AZBU02000004">
    <property type="protein sequence ID" value="TKR79798.1"/>
    <property type="molecule type" value="Genomic_DNA"/>
</dbReference>
<evidence type="ECO:0000256" key="1">
    <source>
        <dbReference type="ARBA" id="ARBA00004323"/>
    </source>
</evidence>
<evidence type="ECO:0000256" key="3">
    <source>
        <dbReference type="ARBA" id="ARBA00022676"/>
    </source>
</evidence>
<keyword evidence="4" id="KW-0808">Transferase</keyword>
<reference evidence="11 12" key="1">
    <citation type="journal article" date="2015" name="Genome Biol.">
        <title>Comparative genomics of Steinernema reveals deeply conserved gene regulatory networks.</title>
        <authorList>
            <person name="Dillman A.R."/>
            <person name="Macchietto M."/>
            <person name="Porter C.F."/>
            <person name="Rogers A."/>
            <person name="Williams B."/>
            <person name="Antoshechkin I."/>
            <person name="Lee M.M."/>
            <person name="Goodwin Z."/>
            <person name="Lu X."/>
            <person name="Lewis E.E."/>
            <person name="Goodrich-Blair H."/>
            <person name="Stock S.P."/>
            <person name="Adams B.J."/>
            <person name="Sternberg P.W."/>
            <person name="Mortazavi A."/>
        </authorList>
    </citation>
    <scope>NUCLEOTIDE SEQUENCE [LARGE SCALE GENOMIC DNA]</scope>
    <source>
        <strain evidence="11 12">ALL</strain>
    </source>
</reference>
<dbReference type="Pfam" id="PF01762">
    <property type="entry name" value="Galactosyl_T"/>
    <property type="match status" value="1"/>
</dbReference>
<keyword evidence="6 10" id="KW-0735">Signal-anchor</keyword>
<keyword evidence="3 10" id="KW-0328">Glycosyltransferase</keyword>
<evidence type="ECO:0000256" key="9">
    <source>
        <dbReference type="ARBA" id="ARBA00023136"/>
    </source>
</evidence>
<keyword evidence="8 10" id="KW-0333">Golgi apparatus</keyword>
<dbReference type="OrthoDB" id="5512589at2759"/>
<organism evidence="11 12">
    <name type="scientific">Steinernema carpocapsae</name>
    <name type="common">Entomopathogenic nematode</name>
    <dbReference type="NCBI Taxonomy" id="34508"/>
    <lineage>
        <taxon>Eukaryota</taxon>
        <taxon>Metazoa</taxon>
        <taxon>Ecdysozoa</taxon>
        <taxon>Nematoda</taxon>
        <taxon>Chromadorea</taxon>
        <taxon>Rhabditida</taxon>
        <taxon>Tylenchina</taxon>
        <taxon>Panagrolaimomorpha</taxon>
        <taxon>Strongyloidoidea</taxon>
        <taxon>Steinernematidae</taxon>
        <taxon>Steinernema</taxon>
    </lineage>
</organism>
<dbReference type="GO" id="GO:0016758">
    <property type="term" value="F:hexosyltransferase activity"/>
    <property type="evidence" value="ECO:0007669"/>
    <property type="project" value="InterPro"/>
</dbReference>
<keyword evidence="5 10" id="KW-0812">Transmembrane</keyword>
<dbReference type="EC" id="2.4.1.-" evidence="10"/>
<proteinExistence type="inferred from homology"/>
<dbReference type="STRING" id="34508.A0A4U5NA53"/>
<reference evidence="11 12" key="2">
    <citation type="journal article" date="2019" name="G3 (Bethesda)">
        <title>Hybrid Assembly of the Genome of the Entomopathogenic Nematode Steinernema carpocapsae Identifies the X-Chromosome.</title>
        <authorList>
            <person name="Serra L."/>
            <person name="Macchietto M."/>
            <person name="Macias-Munoz A."/>
            <person name="McGill C.J."/>
            <person name="Rodriguez I.M."/>
            <person name="Rodriguez B."/>
            <person name="Murad R."/>
            <person name="Mortazavi A."/>
        </authorList>
    </citation>
    <scope>NUCLEOTIDE SEQUENCE [LARGE SCALE GENOMIC DNA]</scope>
    <source>
        <strain evidence="11 12">ALL</strain>
    </source>
</reference>
<name>A0A4U5NA53_STECR</name>
<evidence type="ECO:0000256" key="8">
    <source>
        <dbReference type="ARBA" id="ARBA00023034"/>
    </source>
</evidence>
<evidence type="ECO:0000256" key="7">
    <source>
        <dbReference type="ARBA" id="ARBA00022989"/>
    </source>
</evidence>
<dbReference type="InterPro" id="IPR002659">
    <property type="entry name" value="Glyco_trans_31"/>
</dbReference>
<keyword evidence="9 10" id="KW-0472">Membrane</keyword>
<sequence>MQWRRLIRLTFFKSPLSCKLSPLKLLTLQFAWIIPYLFLTNYLERSLLPFRLLCYTQSNFLGVNSPLREDFKGCVRSFFPARDKDEDCGLNRRIDALIEPRTVKPWHQRMVVIRSAPMSAGYRQYVRDSWAPTLLPEVPTVFVTGHGNDDVLRKEHEKFGDILQLDFVDSYKNLTLKMMAIYGYILRAKPNIQDIIVINDDTIVNATALHQIAVSTSDDAYVLGKVSRGYPRLLMWWLPWYVPGSMYPSMCYPPFIQGSSFIITRTAAQRILNGICEIPAIHLDDVMMGVVANCLRVDLRHNEGFDHHTLDEYVVFHYQYSRYSVAEMFALWRRSGLGSRAVNDPIRW</sequence>
<gene>
    <name evidence="11" type="ORF">L596_013965</name>
</gene>
<comment type="caution">
    <text evidence="11">The sequence shown here is derived from an EMBL/GenBank/DDBJ whole genome shotgun (WGS) entry which is preliminary data.</text>
</comment>
<dbReference type="GO" id="GO:0006493">
    <property type="term" value="P:protein O-linked glycosylation"/>
    <property type="evidence" value="ECO:0007669"/>
    <property type="project" value="TreeGrafter"/>
</dbReference>
<evidence type="ECO:0000313" key="12">
    <source>
        <dbReference type="Proteomes" id="UP000298663"/>
    </source>
</evidence>
<dbReference type="AlphaFoldDB" id="A0A4U5NA53"/>
<dbReference type="Proteomes" id="UP000298663">
    <property type="component" value="Unassembled WGS sequence"/>
</dbReference>
<evidence type="ECO:0000313" key="11">
    <source>
        <dbReference type="EMBL" id="TKR79798.1"/>
    </source>
</evidence>
<evidence type="ECO:0000256" key="5">
    <source>
        <dbReference type="ARBA" id="ARBA00022692"/>
    </source>
</evidence>
<evidence type="ECO:0000256" key="6">
    <source>
        <dbReference type="ARBA" id="ARBA00022968"/>
    </source>
</evidence>
<feature type="transmembrane region" description="Helical" evidence="10">
    <location>
        <begin position="21"/>
        <end position="39"/>
    </location>
</feature>
<keyword evidence="7 10" id="KW-1133">Transmembrane helix</keyword>
<evidence type="ECO:0000256" key="2">
    <source>
        <dbReference type="ARBA" id="ARBA00008661"/>
    </source>
</evidence>
<dbReference type="GO" id="GO:0000139">
    <property type="term" value="C:Golgi membrane"/>
    <property type="evidence" value="ECO:0007669"/>
    <property type="project" value="UniProtKB-SubCell"/>
</dbReference>
<accession>A0A4U5NA53</accession>
<dbReference type="PANTHER" id="PTHR11214:SF378">
    <property type="entry name" value="BETA-1,3-GALACTOSYLTRANSFERASE 4"/>
    <property type="match status" value="1"/>
</dbReference>
<evidence type="ECO:0000256" key="10">
    <source>
        <dbReference type="RuleBase" id="RU363063"/>
    </source>
</evidence>
<protein>
    <recommendedName>
        <fullName evidence="10">Hexosyltransferase</fullName>
        <ecNumber evidence="10">2.4.1.-</ecNumber>
    </recommendedName>
</protein>
<dbReference type="PANTHER" id="PTHR11214">
    <property type="entry name" value="BETA-1,3-N-ACETYLGLUCOSAMINYLTRANSFERASE"/>
    <property type="match status" value="1"/>
</dbReference>
<comment type="similarity">
    <text evidence="2 10">Belongs to the glycosyltransferase 31 family.</text>
</comment>
<dbReference type="Gene3D" id="3.90.550.50">
    <property type="match status" value="1"/>
</dbReference>
<evidence type="ECO:0000256" key="4">
    <source>
        <dbReference type="ARBA" id="ARBA00022679"/>
    </source>
</evidence>
<comment type="subcellular location">
    <subcellularLocation>
        <location evidence="1 10">Golgi apparatus membrane</location>
        <topology evidence="1 10">Single-pass type II membrane protein</topology>
    </subcellularLocation>
</comment>
<keyword evidence="12" id="KW-1185">Reference proteome</keyword>